<comment type="function">
    <text evidence="1 7">Assembles around the rod to form the L-ring and probably protects the motor/basal body from shearing forces during rotation.</text>
</comment>
<organism evidence="9 10">
    <name type="scientific">Sphingomonas jatrophae</name>
    <dbReference type="NCBI Taxonomy" id="1166337"/>
    <lineage>
        <taxon>Bacteria</taxon>
        <taxon>Pseudomonadati</taxon>
        <taxon>Pseudomonadota</taxon>
        <taxon>Alphaproteobacteria</taxon>
        <taxon>Sphingomonadales</taxon>
        <taxon>Sphingomonadaceae</taxon>
        <taxon>Sphingomonas</taxon>
    </lineage>
</organism>
<dbReference type="PANTHER" id="PTHR34933:SF1">
    <property type="entry name" value="FLAGELLAR L-RING PROTEIN"/>
    <property type="match status" value="1"/>
</dbReference>
<dbReference type="GO" id="GO:0009427">
    <property type="term" value="C:bacterial-type flagellum basal body, distal rod, L ring"/>
    <property type="evidence" value="ECO:0007669"/>
    <property type="project" value="InterPro"/>
</dbReference>
<dbReference type="GO" id="GO:0009279">
    <property type="term" value="C:cell outer membrane"/>
    <property type="evidence" value="ECO:0007669"/>
    <property type="project" value="UniProtKB-SubCell"/>
</dbReference>
<evidence type="ECO:0000256" key="3">
    <source>
        <dbReference type="ARBA" id="ARBA00022729"/>
    </source>
</evidence>
<dbReference type="PRINTS" id="PR01008">
    <property type="entry name" value="FLGLRINGFLGH"/>
</dbReference>
<feature type="region of interest" description="Disordered" evidence="8">
    <location>
        <begin position="123"/>
        <end position="142"/>
    </location>
</feature>
<keyword evidence="10" id="KW-1185">Reference proteome</keyword>
<accession>A0A1I6MAP4</accession>
<evidence type="ECO:0000256" key="1">
    <source>
        <dbReference type="ARBA" id="ARBA00002591"/>
    </source>
</evidence>
<evidence type="ECO:0000256" key="7">
    <source>
        <dbReference type="HAMAP-Rule" id="MF_00415"/>
    </source>
</evidence>
<keyword evidence="6 7" id="KW-0998">Cell outer membrane</keyword>
<evidence type="ECO:0000256" key="5">
    <source>
        <dbReference type="ARBA" id="ARBA00023143"/>
    </source>
</evidence>
<dbReference type="Pfam" id="PF02107">
    <property type="entry name" value="FlgH"/>
    <property type="match status" value="1"/>
</dbReference>
<dbReference type="PANTHER" id="PTHR34933">
    <property type="entry name" value="FLAGELLAR L-RING PROTEIN"/>
    <property type="match status" value="1"/>
</dbReference>
<keyword evidence="4 7" id="KW-0472">Membrane</keyword>
<keyword evidence="3" id="KW-0732">Signal</keyword>
<keyword evidence="9" id="KW-0966">Cell projection</keyword>
<evidence type="ECO:0000313" key="10">
    <source>
        <dbReference type="Proteomes" id="UP000198824"/>
    </source>
</evidence>
<dbReference type="AlphaFoldDB" id="A0A1I6MAP4"/>
<reference evidence="9 10" key="1">
    <citation type="submission" date="2016-10" db="EMBL/GenBank/DDBJ databases">
        <authorList>
            <person name="de Groot N.N."/>
        </authorList>
    </citation>
    <scope>NUCLEOTIDE SEQUENCE [LARGE SCALE GENOMIC DNA]</scope>
    <source>
        <strain evidence="9 10">S5-249</strain>
    </source>
</reference>
<keyword evidence="5 7" id="KW-0975">Bacterial flagellum</keyword>
<evidence type="ECO:0000256" key="4">
    <source>
        <dbReference type="ARBA" id="ARBA00023136"/>
    </source>
</evidence>
<protein>
    <recommendedName>
        <fullName evidence="7">Flagellar L-ring protein</fullName>
    </recommendedName>
    <alternativeName>
        <fullName evidence="7">Basal body L-ring protein</fullName>
    </alternativeName>
</protein>
<comment type="similarity">
    <text evidence="2 7">Belongs to the FlgH family.</text>
</comment>
<proteinExistence type="inferred from homology"/>
<evidence type="ECO:0000313" key="9">
    <source>
        <dbReference type="EMBL" id="SFS12775.1"/>
    </source>
</evidence>
<dbReference type="STRING" id="1166337.SAMN05192580_3805"/>
<dbReference type="GO" id="GO:0071973">
    <property type="term" value="P:bacterial-type flagellum-dependent cell motility"/>
    <property type="evidence" value="ECO:0007669"/>
    <property type="project" value="InterPro"/>
</dbReference>
<evidence type="ECO:0000256" key="2">
    <source>
        <dbReference type="ARBA" id="ARBA00006929"/>
    </source>
</evidence>
<comment type="subcellular location">
    <subcellularLocation>
        <location evidence="7">Cell outer membrane</location>
    </subcellularLocation>
    <subcellularLocation>
        <location evidence="7">Bacterial flagellum basal body</location>
    </subcellularLocation>
</comment>
<dbReference type="GO" id="GO:0003774">
    <property type="term" value="F:cytoskeletal motor activity"/>
    <property type="evidence" value="ECO:0007669"/>
    <property type="project" value="InterPro"/>
</dbReference>
<keyword evidence="9" id="KW-0282">Flagellum</keyword>
<evidence type="ECO:0000256" key="6">
    <source>
        <dbReference type="ARBA" id="ARBA00023237"/>
    </source>
</evidence>
<keyword evidence="9" id="KW-0969">Cilium</keyword>
<dbReference type="Proteomes" id="UP000198824">
    <property type="component" value="Unassembled WGS sequence"/>
</dbReference>
<feature type="region of interest" description="Disordered" evidence="8">
    <location>
        <begin position="1"/>
        <end position="32"/>
    </location>
</feature>
<dbReference type="InterPro" id="IPR000527">
    <property type="entry name" value="Flag_Lring"/>
</dbReference>
<gene>
    <name evidence="7" type="primary">flgH</name>
    <name evidence="9" type="ORF">SAMN05192580_3805</name>
</gene>
<sequence>MSTSSSEMTPHPTPFGLSLSKPCSSSAKGGRPFDKLRANGVLALAVLAVVTATPADARKKPKPRDPEWMPTYAPMPAPVPEPGNGAIFQVAQGYAPVYQGNRAARVGDVLTIALVERTLATKSSTQTSDRQGNIGLTPPTTGPLDFIKKSDVSLGGGGSFNGKGQATQSNALSGEISVTVAEVYPNGTMLVRGEKMVTLNRGDEHVRLAGLVRTSDIGPDNRVLSTRVADARITYTGTGEVARSSRQGWLQRFFSVVSPF</sequence>
<comment type="subunit">
    <text evidence="7">The basal body constitutes a major portion of the flagellar organelle and consists of four rings (L,P,S, and M) mounted on a central rod.</text>
</comment>
<name>A0A1I6MAP4_9SPHN</name>
<dbReference type="EMBL" id="FOZG01000003">
    <property type="protein sequence ID" value="SFS12775.1"/>
    <property type="molecule type" value="Genomic_DNA"/>
</dbReference>
<dbReference type="HAMAP" id="MF_00415">
    <property type="entry name" value="FlgH"/>
    <property type="match status" value="1"/>
</dbReference>
<evidence type="ECO:0000256" key="8">
    <source>
        <dbReference type="SAM" id="MobiDB-lite"/>
    </source>
</evidence>